<dbReference type="EMBL" id="CP106877">
    <property type="protein sequence ID" value="WAA12632.1"/>
    <property type="molecule type" value="Genomic_DNA"/>
</dbReference>
<evidence type="ECO:0000256" key="10">
    <source>
        <dbReference type="ARBA" id="ARBA00024973"/>
    </source>
</evidence>
<dbReference type="PANTHER" id="PTHR43738">
    <property type="entry name" value="ABC TRANSPORTER, MEMBRANE PROTEIN"/>
    <property type="match status" value="1"/>
</dbReference>
<gene>
    <name evidence="13" type="ORF">OE105_00340</name>
</gene>
<dbReference type="Pfam" id="PF02687">
    <property type="entry name" value="FtsX"/>
    <property type="match status" value="1"/>
</dbReference>
<evidence type="ECO:0000256" key="2">
    <source>
        <dbReference type="ARBA" id="ARBA00008697"/>
    </source>
</evidence>
<dbReference type="InterPro" id="IPR051125">
    <property type="entry name" value="ABC-4/HrtB_transporter"/>
</dbReference>
<evidence type="ECO:0000313" key="14">
    <source>
        <dbReference type="Proteomes" id="UP001164726"/>
    </source>
</evidence>
<dbReference type="GO" id="GO:0005886">
    <property type="term" value="C:plasma membrane"/>
    <property type="evidence" value="ECO:0007669"/>
    <property type="project" value="UniProtKB-SubCell"/>
</dbReference>
<comment type="similarity">
    <text evidence="2">Belongs to the ABC-4 integral membrane protein family. HrtB subfamily.</text>
</comment>
<comment type="function">
    <text evidence="10">Part of the ABC transporter complex hrt involved in hemin import. Responsible for the translocation of the substrate across the membrane.</text>
</comment>
<comment type="subunit">
    <text evidence="3">The complex is composed of two ATP-binding proteins (HrtA), two transmembrane proteins (HrtB) and a solute-binding protein.</text>
</comment>
<reference evidence="13" key="1">
    <citation type="submission" date="2022-09" db="EMBL/GenBank/DDBJ databases">
        <title>Complete Genomes of Fervidibacillus albus and Fervidibacillus halotolerans isolated from tidal flat sediments.</title>
        <authorList>
            <person name="Kwon K.K."/>
            <person name="Yang S.-H."/>
            <person name="Park M.J."/>
            <person name="Oh H.-M."/>
        </authorList>
    </citation>
    <scope>NUCLEOTIDE SEQUENCE</scope>
    <source>
        <strain evidence="13">MEBiC13594</strain>
    </source>
</reference>
<evidence type="ECO:0000256" key="3">
    <source>
        <dbReference type="ARBA" id="ARBA00011131"/>
    </source>
</evidence>
<dbReference type="KEGG" id="fhl:OE105_00340"/>
<keyword evidence="14" id="KW-1185">Reference proteome</keyword>
<sequence length="363" mass="39945">MLTHSIKEICFFKLRYILIGFILFFVAALVFIINGLANGLAAENISSLKNMNAEAFYIAKDANNRIEQSRFSISDVEKISKDDRVEPLGLQMLSLKKSGSNQKVDVTIMAVHPKGFLMPEVTEGKSIATSKEPQLVVNNSIKDDGVKIGDELYEENSETTFTVVGFTEKETYSHTPVAFISLKSWEDMLGSQVKPYYNALVLKNDNQVVKSDVKGSLGSGVWVSTDDVIKGMPSHQAEQTSLNMMLIFLIIIAVFVLGAFFYIMTIQKMNQFGVLKAIGAKNGYLIGTTMLQVFFISVVSISVAVGFTKLMQMLLPSSMPFIFNGVLILTYAGILMVVSMLGALLSTVNIIKVDPLQAIGRVE</sequence>
<feature type="transmembrane region" description="Helical" evidence="11">
    <location>
        <begin position="284"/>
        <end position="308"/>
    </location>
</feature>
<dbReference type="RefSeq" id="WP_275420767.1">
    <property type="nucleotide sequence ID" value="NZ_CP106877.1"/>
</dbReference>
<comment type="subcellular location">
    <subcellularLocation>
        <location evidence="1">Cell membrane</location>
        <topology evidence="1">Multi-pass membrane protein</topology>
    </subcellularLocation>
</comment>
<evidence type="ECO:0000256" key="1">
    <source>
        <dbReference type="ARBA" id="ARBA00004651"/>
    </source>
</evidence>
<feature type="transmembrane region" description="Helical" evidence="11">
    <location>
        <begin position="16"/>
        <end position="37"/>
    </location>
</feature>
<evidence type="ECO:0000256" key="6">
    <source>
        <dbReference type="ARBA" id="ARBA00022475"/>
    </source>
</evidence>
<evidence type="ECO:0000256" key="5">
    <source>
        <dbReference type="ARBA" id="ARBA00022448"/>
    </source>
</evidence>
<keyword evidence="8 11" id="KW-1133">Transmembrane helix</keyword>
<dbReference type="AlphaFoldDB" id="A0A9E8S0I9"/>
<evidence type="ECO:0000256" key="8">
    <source>
        <dbReference type="ARBA" id="ARBA00022989"/>
    </source>
</evidence>
<evidence type="ECO:0000256" key="11">
    <source>
        <dbReference type="SAM" id="Phobius"/>
    </source>
</evidence>
<keyword evidence="5" id="KW-0813">Transport</keyword>
<evidence type="ECO:0000259" key="12">
    <source>
        <dbReference type="Pfam" id="PF02687"/>
    </source>
</evidence>
<evidence type="ECO:0000256" key="7">
    <source>
        <dbReference type="ARBA" id="ARBA00022692"/>
    </source>
</evidence>
<dbReference type="Proteomes" id="UP001164726">
    <property type="component" value="Chromosome"/>
</dbReference>
<protein>
    <recommendedName>
        <fullName evidence="4">Putative hemin transport system permease protein HrtB</fullName>
    </recommendedName>
</protein>
<feature type="domain" description="ABC3 transporter permease C-terminal" evidence="12">
    <location>
        <begin position="244"/>
        <end position="355"/>
    </location>
</feature>
<dbReference type="PANTHER" id="PTHR43738:SF1">
    <property type="entry name" value="HEMIN TRANSPORT SYSTEM PERMEASE PROTEIN HRTB-RELATED"/>
    <property type="match status" value="1"/>
</dbReference>
<dbReference type="InterPro" id="IPR003838">
    <property type="entry name" value="ABC3_permease_C"/>
</dbReference>
<keyword evidence="9 11" id="KW-0472">Membrane</keyword>
<name>A0A9E8S0I9_9BACI</name>
<keyword evidence="6" id="KW-1003">Cell membrane</keyword>
<accession>A0A9E8S0I9</accession>
<feature type="transmembrane region" description="Helical" evidence="11">
    <location>
        <begin position="328"/>
        <end position="351"/>
    </location>
</feature>
<organism evidence="13 14">
    <name type="scientific">Fervidibacillus halotolerans</name>
    <dbReference type="NCBI Taxonomy" id="2980027"/>
    <lineage>
        <taxon>Bacteria</taxon>
        <taxon>Bacillati</taxon>
        <taxon>Bacillota</taxon>
        <taxon>Bacilli</taxon>
        <taxon>Bacillales</taxon>
        <taxon>Bacillaceae</taxon>
        <taxon>Fervidibacillus</taxon>
    </lineage>
</organism>
<evidence type="ECO:0000256" key="4">
    <source>
        <dbReference type="ARBA" id="ARBA00016962"/>
    </source>
</evidence>
<evidence type="ECO:0000313" key="13">
    <source>
        <dbReference type="EMBL" id="WAA12632.1"/>
    </source>
</evidence>
<feature type="transmembrane region" description="Helical" evidence="11">
    <location>
        <begin position="242"/>
        <end position="263"/>
    </location>
</feature>
<keyword evidence="7 11" id="KW-0812">Transmembrane</keyword>
<evidence type="ECO:0000256" key="9">
    <source>
        <dbReference type="ARBA" id="ARBA00023136"/>
    </source>
</evidence>
<proteinExistence type="inferred from homology"/>